<gene>
    <name evidence="2" type="ORF">SAMN05661044_01695</name>
</gene>
<reference evidence="3" key="1">
    <citation type="submission" date="2016-10" db="EMBL/GenBank/DDBJ databases">
        <authorList>
            <person name="Varghese N."/>
            <person name="Submissions S."/>
        </authorList>
    </citation>
    <scope>NUCLEOTIDE SEQUENCE [LARGE SCALE GENOMIC DNA]</scope>
    <source>
        <strain evidence="3">DSM 18733</strain>
    </source>
</reference>
<proteinExistence type="predicted"/>
<accession>A0A1H7LJU0</accession>
<organism evidence="2 3">
    <name type="scientific">Olivibacter domesticus</name>
    <name type="common">Pseudosphingobacterium domesticum</name>
    <dbReference type="NCBI Taxonomy" id="407022"/>
    <lineage>
        <taxon>Bacteria</taxon>
        <taxon>Pseudomonadati</taxon>
        <taxon>Bacteroidota</taxon>
        <taxon>Sphingobacteriia</taxon>
        <taxon>Sphingobacteriales</taxon>
        <taxon>Sphingobacteriaceae</taxon>
        <taxon>Olivibacter</taxon>
    </lineage>
</organism>
<name>A0A1H7LJU0_OLID1</name>
<dbReference type="EMBL" id="FOAF01000001">
    <property type="protein sequence ID" value="SEK99243.1"/>
    <property type="molecule type" value="Genomic_DNA"/>
</dbReference>
<evidence type="ECO:0000256" key="1">
    <source>
        <dbReference type="SAM" id="MobiDB-lite"/>
    </source>
</evidence>
<feature type="compositionally biased region" description="Basic and acidic residues" evidence="1">
    <location>
        <begin position="30"/>
        <end position="40"/>
    </location>
</feature>
<protein>
    <submittedName>
        <fullName evidence="2">Uncharacterized protein</fullName>
    </submittedName>
</protein>
<dbReference type="STRING" id="407022.SAMN05661044_01695"/>
<dbReference type="Proteomes" id="UP000199421">
    <property type="component" value="Unassembled WGS sequence"/>
</dbReference>
<keyword evidence="3" id="KW-1185">Reference proteome</keyword>
<feature type="region of interest" description="Disordered" evidence="1">
    <location>
        <begin position="30"/>
        <end position="61"/>
    </location>
</feature>
<evidence type="ECO:0000313" key="3">
    <source>
        <dbReference type="Proteomes" id="UP000199421"/>
    </source>
</evidence>
<sequence>MEVVMRDELKDRKSDKEIITEKDGKKKVVEVNKGSFSDKDHHRKNKGPAFSADSPTTRDRE</sequence>
<dbReference type="AlphaFoldDB" id="A0A1H7LJU0"/>
<evidence type="ECO:0000313" key="2">
    <source>
        <dbReference type="EMBL" id="SEK99243.1"/>
    </source>
</evidence>